<protein>
    <submittedName>
        <fullName evidence="1">3032_t:CDS:1</fullName>
    </submittedName>
</protein>
<evidence type="ECO:0000313" key="2">
    <source>
        <dbReference type="Proteomes" id="UP000789570"/>
    </source>
</evidence>
<comment type="caution">
    <text evidence="1">The sequence shown here is derived from an EMBL/GenBank/DDBJ whole genome shotgun (WGS) entry which is preliminary data.</text>
</comment>
<reference evidence="1" key="1">
    <citation type="submission" date="2021-06" db="EMBL/GenBank/DDBJ databases">
        <authorList>
            <person name="Kallberg Y."/>
            <person name="Tangrot J."/>
            <person name="Rosling A."/>
        </authorList>
    </citation>
    <scope>NUCLEOTIDE SEQUENCE</scope>
    <source>
        <strain evidence="1">UK204</strain>
    </source>
</reference>
<feature type="non-terminal residue" evidence="1">
    <location>
        <position position="1"/>
    </location>
</feature>
<gene>
    <name evidence="1" type="ORF">FCALED_LOCUS3269</name>
</gene>
<accession>A0A9N8WJV1</accession>
<keyword evidence="2" id="KW-1185">Reference proteome</keyword>
<dbReference type="EMBL" id="CAJVPQ010000559">
    <property type="protein sequence ID" value="CAG8492138.1"/>
    <property type="molecule type" value="Genomic_DNA"/>
</dbReference>
<proteinExistence type="predicted"/>
<organism evidence="1 2">
    <name type="scientific">Funneliformis caledonium</name>
    <dbReference type="NCBI Taxonomy" id="1117310"/>
    <lineage>
        <taxon>Eukaryota</taxon>
        <taxon>Fungi</taxon>
        <taxon>Fungi incertae sedis</taxon>
        <taxon>Mucoromycota</taxon>
        <taxon>Glomeromycotina</taxon>
        <taxon>Glomeromycetes</taxon>
        <taxon>Glomerales</taxon>
        <taxon>Glomeraceae</taxon>
        <taxon>Funneliformis</taxon>
    </lineage>
</organism>
<name>A0A9N8WJV1_9GLOM</name>
<dbReference type="AlphaFoldDB" id="A0A9N8WJV1"/>
<dbReference type="Proteomes" id="UP000789570">
    <property type="component" value="Unassembled WGS sequence"/>
</dbReference>
<sequence length="79" mass="8864">MSKLEKPTIYWPLLSESCFITTSSITEGVAVSMIRRVADQHTEIDNHWLATKNEKGILQIIAISNLKFVFEPIKSAVSS</sequence>
<evidence type="ECO:0000313" key="1">
    <source>
        <dbReference type="EMBL" id="CAG8492138.1"/>
    </source>
</evidence>